<comment type="caution">
    <text evidence="2">The sequence shown here is derived from an EMBL/GenBank/DDBJ whole genome shotgun (WGS) entry which is preliminary data.</text>
</comment>
<dbReference type="EMBL" id="CAXAMN010025805">
    <property type="protein sequence ID" value="CAK9098293.1"/>
    <property type="molecule type" value="Genomic_DNA"/>
</dbReference>
<dbReference type="EMBL" id="CAXAMN010024694">
    <property type="protein sequence ID" value="CAK9089078.1"/>
    <property type="molecule type" value="Genomic_DNA"/>
</dbReference>
<feature type="transmembrane region" description="Helical" evidence="1">
    <location>
        <begin position="43"/>
        <end position="63"/>
    </location>
</feature>
<sequence>MECAESRVFGIGPGLLAVLLIFSLSLLGFVVASCLARSCRQSIFCLVVLANLGLTVLLVALPKGCQQVVQAIGINRQGQFSDIAVAVVVIGALGASGLVANEFLLRSTVAVPRDERLAGWRSAAL</sequence>
<keyword evidence="1" id="KW-1133">Transmembrane helix</keyword>
<reference evidence="2 4" key="1">
    <citation type="submission" date="2024-02" db="EMBL/GenBank/DDBJ databases">
        <authorList>
            <person name="Chen Y."/>
            <person name="Shah S."/>
            <person name="Dougan E. K."/>
            <person name="Thang M."/>
            <person name="Chan C."/>
        </authorList>
    </citation>
    <scope>NUCLEOTIDE SEQUENCE [LARGE SCALE GENOMIC DNA]</scope>
</reference>
<keyword evidence="4" id="KW-1185">Reference proteome</keyword>
<keyword evidence="1" id="KW-0812">Transmembrane</keyword>
<feature type="transmembrane region" description="Helical" evidence="1">
    <location>
        <begin position="15"/>
        <end position="36"/>
    </location>
</feature>
<accession>A0ABP0QN81</accession>
<evidence type="ECO:0000313" key="4">
    <source>
        <dbReference type="Proteomes" id="UP001642484"/>
    </source>
</evidence>
<protein>
    <submittedName>
        <fullName evidence="2">Uncharacterized protein</fullName>
    </submittedName>
</protein>
<name>A0ABP0QN81_9DINO</name>
<evidence type="ECO:0000313" key="3">
    <source>
        <dbReference type="EMBL" id="CAK9098293.1"/>
    </source>
</evidence>
<gene>
    <name evidence="2" type="ORF">CCMP2556_LOCUS42904</name>
    <name evidence="3" type="ORF">CCMP2556_LOCUS46584</name>
</gene>
<proteinExistence type="predicted"/>
<organism evidence="2 4">
    <name type="scientific">Durusdinium trenchii</name>
    <dbReference type="NCBI Taxonomy" id="1381693"/>
    <lineage>
        <taxon>Eukaryota</taxon>
        <taxon>Sar</taxon>
        <taxon>Alveolata</taxon>
        <taxon>Dinophyceae</taxon>
        <taxon>Suessiales</taxon>
        <taxon>Symbiodiniaceae</taxon>
        <taxon>Durusdinium</taxon>
    </lineage>
</organism>
<feature type="transmembrane region" description="Helical" evidence="1">
    <location>
        <begin position="83"/>
        <end position="105"/>
    </location>
</feature>
<keyword evidence="1" id="KW-0472">Membrane</keyword>
<dbReference type="PROSITE" id="PS51257">
    <property type="entry name" value="PROKAR_LIPOPROTEIN"/>
    <property type="match status" value="1"/>
</dbReference>
<evidence type="ECO:0000313" key="2">
    <source>
        <dbReference type="EMBL" id="CAK9089078.1"/>
    </source>
</evidence>
<evidence type="ECO:0000256" key="1">
    <source>
        <dbReference type="SAM" id="Phobius"/>
    </source>
</evidence>
<dbReference type="Proteomes" id="UP001642484">
    <property type="component" value="Unassembled WGS sequence"/>
</dbReference>